<feature type="compositionally biased region" description="Low complexity" evidence="1">
    <location>
        <begin position="96"/>
        <end position="108"/>
    </location>
</feature>
<organism evidence="2">
    <name type="scientific">Trypanosoma brucei equiperdum</name>
    <dbReference type="NCBI Taxonomy" id="630700"/>
    <lineage>
        <taxon>Eukaryota</taxon>
        <taxon>Discoba</taxon>
        <taxon>Euglenozoa</taxon>
        <taxon>Kinetoplastea</taxon>
        <taxon>Metakinetoplastina</taxon>
        <taxon>Trypanosomatida</taxon>
        <taxon>Trypanosomatidae</taxon>
        <taxon>Trypanosoma</taxon>
    </lineage>
</organism>
<feature type="compositionally biased region" description="Low complexity" evidence="1">
    <location>
        <begin position="19"/>
        <end position="36"/>
    </location>
</feature>
<accession>A0A3L6KY71</accession>
<feature type="compositionally biased region" description="Low complexity" evidence="1">
    <location>
        <begin position="513"/>
        <end position="526"/>
    </location>
</feature>
<feature type="compositionally biased region" description="Low complexity" evidence="1">
    <location>
        <begin position="465"/>
        <end position="481"/>
    </location>
</feature>
<gene>
    <name evidence="2" type="ORF">DPX39_100014300</name>
</gene>
<proteinExistence type="predicted"/>
<comment type="caution">
    <text evidence="2">The sequence shown here is derived from an EMBL/GenBank/DDBJ whole genome shotgun (WGS) entry which is preliminary data.</text>
</comment>
<dbReference type="AlphaFoldDB" id="A0A3L6KY71"/>
<feature type="region of interest" description="Disordered" evidence="1">
    <location>
        <begin position="96"/>
        <end position="143"/>
    </location>
</feature>
<feature type="region of interest" description="Disordered" evidence="1">
    <location>
        <begin position="16"/>
        <end position="51"/>
    </location>
</feature>
<protein>
    <submittedName>
        <fullName evidence="2">Uncharacterized protein</fullName>
    </submittedName>
</protein>
<dbReference type="EMBL" id="QSBY01000010">
    <property type="protein sequence ID" value="RHW69299.1"/>
    <property type="molecule type" value="Genomic_DNA"/>
</dbReference>
<reference evidence="2" key="1">
    <citation type="submission" date="2018-09" db="EMBL/GenBank/DDBJ databases">
        <title>whole genome sequence of T. equiperdum IVM-t1 strain.</title>
        <authorList>
            <person name="Suganuma K."/>
        </authorList>
    </citation>
    <scope>NUCLEOTIDE SEQUENCE [LARGE SCALE GENOMIC DNA]</scope>
    <source>
        <strain evidence="2">IVM-t1</strain>
    </source>
</reference>
<feature type="region of interest" description="Disordered" evidence="1">
    <location>
        <begin position="509"/>
        <end position="530"/>
    </location>
</feature>
<name>A0A3L6KY71_9TRYP</name>
<evidence type="ECO:0000256" key="1">
    <source>
        <dbReference type="SAM" id="MobiDB-lite"/>
    </source>
</evidence>
<feature type="region of interest" description="Disordered" evidence="1">
    <location>
        <begin position="454"/>
        <end position="494"/>
    </location>
</feature>
<dbReference type="Proteomes" id="UP000266743">
    <property type="component" value="Chromosome 10"/>
</dbReference>
<evidence type="ECO:0000313" key="2">
    <source>
        <dbReference type="EMBL" id="RHW69299.1"/>
    </source>
</evidence>
<sequence>MQNVILAHDGSVVAPRRYSTTQQQTAQQPSSSTHSTRNQKHHHQQLQQQSDADDNCAYLQRHCIPSKVEGLFSNVLNDLPNDPLLHIVEQLRASNNSNNLSNGGNPPNHSKQATNESIREGATGSGTTEGKEPVPPTSPCAPFTRTALVSEGLNPEPPTRGNNPVSGAEDPFVHSMNVATESGCRHVRENLNTPPASVDAAGLSLANATPTTTPLTTSATPSVTTCEPMNAFTLASGRARTPTPPAFSELSCTNYRGSVNGARPATHAMRPSSRGSSRNEVVQGVCGVRFGATNDIFYGGPMPPTLDRDESTRSDLSAFSVASMDLQDFLQEFRSAKVESVGAEAKMVDINALSDIIQNVNIPLPDTPIIADLFDEVRNIAALRYDTEASPDQANDMECQKRISATTTVVTGSESNLIDCIYFEAFLARMAFMIQGRYPMEVLRGTFYSIGESARQKPSADGAAQPSSVTPPQTTQQQQQQKVCAEDIRGPSTSSFGVATRPYRVAAKSGCRNSNSGALSADSSSNTHTSPTVIPTTAACPINCSAAEQAAEPSALLNGVPLAICVEEGLWRGLGLPATREEVERALHTLGIPVDGNYKCHVNDFVRLVTVLTSGGMSGLSCEKTSPWGPVGIGRESSFLQQPQE</sequence>